<proteinExistence type="predicted"/>
<feature type="region of interest" description="Disordered" evidence="1">
    <location>
        <begin position="58"/>
        <end position="110"/>
    </location>
</feature>
<evidence type="ECO:0000256" key="1">
    <source>
        <dbReference type="SAM" id="MobiDB-lite"/>
    </source>
</evidence>
<feature type="compositionally biased region" description="Basic and acidic residues" evidence="1">
    <location>
        <begin position="58"/>
        <end position="76"/>
    </location>
</feature>
<protein>
    <submittedName>
        <fullName evidence="2">Uncharacterized protein</fullName>
    </submittedName>
</protein>
<gene>
    <name evidence="2" type="ORF">BDQ12DRAFT_694602</name>
</gene>
<sequence length="110" mass="11902">MSSLVLSSPKHPTCVRVAPERKQVLVTPPTYRMYSICAKMNDVGMVKVSLEFSGDAVHGGEKGRFRPRRDEVERATATDSSIKLSSSAPLPYPPGNTTGAQIPLLPPCHP</sequence>
<dbReference type="STRING" id="68775.A0A5C3LFV2"/>
<name>A0A5C3LFV2_9AGAR</name>
<dbReference type="OrthoDB" id="2015537at2759"/>
<dbReference type="Proteomes" id="UP000308652">
    <property type="component" value="Unassembled WGS sequence"/>
</dbReference>
<evidence type="ECO:0000313" key="3">
    <source>
        <dbReference type="Proteomes" id="UP000308652"/>
    </source>
</evidence>
<evidence type="ECO:0000313" key="2">
    <source>
        <dbReference type="EMBL" id="TFK31053.1"/>
    </source>
</evidence>
<dbReference type="InterPro" id="IPR015421">
    <property type="entry name" value="PyrdxlP-dep_Trfase_major"/>
</dbReference>
<dbReference type="Gene3D" id="3.40.640.10">
    <property type="entry name" value="Type I PLP-dependent aspartate aminotransferase-like (Major domain)"/>
    <property type="match status" value="1"/>
</dbReference>
<dbReference type="EMBL" id="ML213982">
    <property type="protein sequence ID" value="TFK31053.1"/>
    <property type="molecule type" value="Genomic_DNA"/>
</dbReference>
<accession>A0A5C3LFV2</accession>
<dbReference type="AlphaFoldDB" id="A0A5C3LFV2"/>
<feature type="compositionally biased region" description="Polar residues" evidence="1">
    <location>
        <begin position="77"/>
        <end position="88"/>
    </location>
</feature>
<keyword evidence="3" id="KW-1185">Reference proteome</keyword>
<reference evidence="2 3" key="1">
    <citation type="journal article" date="2019" name="Nat. Ecol. Evol.">
        <title>Megaphylogeny resolves global patterns of mushroom evolution.</title>
        <authorList>
            <person name="Varga T."/>
            <person name="Krizsan K."/>
            <person name="Foldi C."/>
            <person name="Dima B."/>
            <person name="Sanchez-Garcia M."/>
            <person name="Sanchez-Ramirez S."/>
            <person name="Szollosi G.J."/>
            <person name="Szarkandi J.G."/>
            <person name="Papp V."/>
            <person name="Albert L."/>
            <person name="Andreopoulos W."/>
            <person name="Angelini C."/>
            <person name="Antonin V."/>
            <person name="Barry K.W."/>
            <person name="Bougher N.L."/>
            <person name="Buchanan P."/>
            <person name="Buyck B."/>
            <person name="Bense V."/>
            <person name="Catcheside P."/>
            <person name="Chovatia M."/>
            <person name="Cooper J."/>
            <person name="Damon W."/>
            <person name="Desjardin D."/>
            <person name="Finy P."/>
            <person name="Geml J."/>
            <person name="Haridas S."/>
            <person name="Hughes K."/>
            <person name="Justo A."/>
            <person name="Karasinski D."/>
            <person name="Kautmanova I."/>
            <person name="Kiss B."/>
            <person name="Kocsube S."/>
            <person name="Kotiranta H."/>
            <person name="LaButti K.M."/>
            <person name="Lechner B.E."/>
            <person name="Liimatainen K."/>
            <person name="Lipzen A."/>
            <person name="Lukacs Z."/>
            <person name="Mihaltcheva S."/>
            <person name="Morgado L.N."/>
            <person name="Niskanen T."/>
            <person name="Noordeloos M.E."/>
            <person name="Ohm R.A."/>
            <person name="Ortiz-Santana B."/>
            <person name="Ovrebo C."/>
            <person name="Racz N."/>
            <person name="Riley R."/>
            <person name="Savchenko A."/>
            <person name="Shiryaev A."/>
            <person name="Soop K."/>
            <person name="Spirin V."/>
            <person name="Szebenyi C."/>
            <person name="Tomsovsky M."/>
            <person name="Tulloss R.E."/>
            <person name="Uehling J."/>
            <person name="Grigoriev I.V."/>
            <person name="Vagvolgyi C."/>
            <person name="Papp T."/>
            <person name="Martin F.M."/>
            <person name="Miettinen O."/>
            <person name="Hibbett D.S."/>
            <person name="Nagy L.G."/>
        </authorList>
    </citation>
    <scope>NUCLEOTIDE SEQUENCE [LARGE SCALE GENOMIC DNA]</scope>
    <source>
        <strain evidence="2 3">CBS 166.37</strain>
    </source>
</reference>
<organism evidence="2 3">
    <name type="scientific">Crucibulum laeve</name>
    <dbReference type="NCBI Taxonomy" id="68775"/>
    <lineage>
        <taxon>Eukaryota</taxon>
        <taxon>Fungi</taxon>
        <taxon>Dikarya</taxon>
        <taxon>Basidiomycota</taxon>
        <taxon>Agaricomycotina</taxon>
        <taxon>Agaricomycetes</taxon>
        <taxon>Agaricomycetidae</taxon>
        <taxon>Agaricales</taxon>
        <taxon>Agaricineae</taxon>
        <taxon>Nidulariaceae</taxon>
        <taxon>Crucibulum</taxon>
    </lineage>
</organism>